<reference evidence="16 17" key="1">
    <citation type="submission" date="2019-05" db="EMBL/GenBank/DDBJ databases">
        <title>Draft genome sequence of Actinomadura sp. 14C53.</title>
        <authorList>
            <person name="Saricaoglu S."/>
            <person name="Isik K."/>
        </authorList>
    </citation>
    <scope>NUCLEOTIDE SEQUENCE [LARGE SCALE GENOMIC DNA]</scope>
    <source>
        <strain evidence="16 17">14C53</strain>
    </source>
</reference>
<dbReference type="Pfam" id="PF21086">
    <property type="entry name" value="ACT_PSP_2"/>
    <property type="match status" value="1"/>
</dbReference>
<feature type="active site" description="Proton donor" evidence="13">
    <location>
        <position position="186"/>
    </location>
</feature>
<keyword evidence="17" id="KW-1185">Reference proteome</keyword>
<dbReference type="InterPro" id="IPR050582">
    <property type="entry name" value="HAD-like_SerB"/>
</dbReference>
<protein>
    <recommendedName>
        <fullName evidence="4">phosphoserine phosphatase</fullName>
        <ecNumber evidence="4">3.1.3.3</ecNumber>
    </recommendedName>
    <alternativeName>
        <fullName evidence="10">O-phosphoserine phosphohydrolase</fullName>
    </alternativeName>
</protein>
<dbReference type="GO" id="GO:0006564">
    <property type="term" value="P:L-serine biosynthetic process"/>
    <property type="evidence" value="ECO:0007669"/>
    <property type="project" value="UniProtKB-KW"/>
</dbReference>
<comment type="cofactor">
    <cofactor evidence="1">
        <name>Mg(2+)</name>
        <dbReference type="ChEBI" id="CHEBI:18420"/>
    </cofactor>
</comment>
<sequence>MDGSAQRTLLITLTGRDRPGVTSRLFTTLAEFPLTVADVEQVVIRGRLVLGVLLAYSEGADIGRVWNAAERVANDLDMEIELSTGRNKRTPKRSGRLHVTVLGAPLKPAAMAGISGRISAHGANIDRIERLAHTPVTCIEMDVSGADPDALRAGLATEAAEQQVDVAVQQSGLHRRAKRLIVMDVDSTLIQGEVIELLAEHAGCLDEVAKVTEAAMRGELDFEGSLRERVALLAGLDAAALEDVRDKLQLAAGARTMVRTLKRLDYKFAIVSGGFTQVTDALVDDLGIDYSAANTLEIVKGKITGRIDGPVIDRAGKAAALERFAREAGVPISQTVAIGDGANDLDMLQAAGLGIAYNAKPVVRQAADTAVNFPYLDTILFLLGISHEEVEAADALDAQGGDPVESPSRAGRSSRHG</sequence>
<organism evidence="16 17">
    <name type="scientific">Actinomadura soli</name>
    <dbReference type="NCBI Taxonomy" id="2508997"/>
    <lineage>
        <taxon>Bacteria</taxon>
        <taxon>Bacillati</taxon>
        <taxon>Actinomycetota</taxon>
        <taxon>Actinomycetes</taxon>
        <taxon>Streptosporangiales</taxon>
        <taxon>Thermomonosporaceae</taxon>
        <taxon>Actinomadura</taxon>
    </lineage>
</organism>
<keyword evidence="7 16" id="KW-0378">Hydrolase</keyword>
<feature type="region of interest" description="Disordered" evidence="14">
    <location>
        <begin position="394"/>
        <end position="417"/>
    </location>
</feature>
<keyword evidence="5" id="KW-0028">Amino-acid biosynthesis</keyword>
<dbReference type="GO" id="GO:0005737">
    <property type="term" value="C:cytoplasm"/>
    <property type="evidence" value="ECO:0007669"/>
    <property type="project" value="TreeGrafter"/>
</dbReference>
<feature type="active site" description="Nucleophile" evidence="13">
    <location>
        <position position="184"/>
    </location>
</feature>
<dbReference type="GO" id="GO:0036424">
    <property type="term" value="F:L-phosphoserine phosphatase activity"/>
    <property type="evidence" value="ECO:0007669"/>
    <property type="project" value="InterPro"/>
</dbReference>
<dbReference type="InterPro" id="IPR023214">
    <property type="entry name" value="HAD_sf"/>
</dbReference>
<evidence type="ECO:0000256" key="3">
    <source>
        <dbReference type="ARBA" id="ARBA00009184"/>
    </source>
</evidence>
<comment type="pathway">
    <text evidence="2">Amino-acid biosynthesis; L-serine biosynthesis; L-serine from 3-phospho-D-glycerate: step 3/3.</text>
</comment>
<dbReference type="SFLD" id="SFLDF00029">
    <property type="entry name" value="phosphoserine_phosphatase"/>
    <property type="match status" value="1"/>
</dbReference>
<evidence type="ECO:0000256" key="9">
    <source>
        <dbReference type="ARBA" id="ARBA00023299"/>
    </source>
</evidence>
<dbReference type="SFLD" id="SFLDS00003">
    <property type="entry name" value="Haloacid_Dehalogenase"/>
    <property type="match status" value="1"/>
</dbReference>
<name>A0A5C4J4K9_9ACTN</name>
<keyword evidence="6" id="KW-0479">Metal-binding</keyword>
<dbReference type="SUPFAM" id="SSF56784">
    <property type="entry name" value="HAD-like"/>
    <property type="match status" value="1"/>
</dbReference>
<comment type="catalytic activity">
    <reaction evidence="11">
        <text>O-phospho-L-serine + H2O = L-serine + phosphate</text>
        <dbReference type="Rhea" id="RHEA:21208"/>
        <dbReference type="ChEBI" id="CHEBI:15377"/>
        <dbReference type="ChEBI" id="CHEBI:33384"/>
        <dbReference type="ChEBI" id="CHEBI:43474"/>
        <dbReference type="ChEBI" id="CHEBI:57524"/>
        <dbReference type="EC" id="3.1.3.3"/>
    </reaction>
</comment>
<evidence type="ECO:0000259" key="15">
    <source>
        <dbReference type="PROSITE" id="PS51671"/>
    </source>
</evidence>
<comment type="catalytic activity">
    <reaction evidence="12">
        <text>O-phospho-D-serine + H2O = D-serine + phosphate</text>
        <dbReference type="Rhea" id="RHEA:24873"/>
        <dbReference type="ChEBI" id="CHEBI:15377"/>
        <dbReference type="ChEBI" id="CHEBI:35247"/>
        <dbReference type="ChEBI" id="CHEBI:43474"/>
        <dbReference type="ChEBI" id="CHEBI:58680"/>
        <dbReference type="EC" id="3.1.3.3"/>
    </reaction>
</comment>
<evidence type="ECO:0000256" key="6">
    <source>
        <dbReference type="ARBA" id="ARBA00022723"/>
    </source>
</evidence>
<dbReference type="UniPathway" id="UPA00135">
    <property type="reaction ID" value="UER00198"/>
</dbReference>
<evidence type="ECO:0000256" key="4">
    <source>
        <dbReference type="ARBA" id="ARBA00012640"/>
    </source>
</evidence>
<dbReference type="InterPro" id="IPR036412">
    <property type="entry name" value="HAD-like_sf"/>
</dbReference>
<dbReference type="InterPro" id="IPR045865">
    <property type="entry name" value="ACT-like_dom_sf"/>
</dbReference>
<dbReference type="SUPFAM" id="SSF55021">
    <property type="entry name" value="ACT-like"/>
    <property type="match status" value="1"/>
</dbReference>
<evidence type="ECO:0000256" key="12">
    <source>
        <dbReference type="ARBA" id="ARBA00048523"/>
    </source>
</evidence>
<dbReference type="Gene3D" id="3.30.70.260">
    <property type="match status" value="2"/>
</dbReference>
<evidence type="ECO:0000256" key="7">
    <source>
        <dbReference type="ARBA" id="ARBA00022801"/>
    </source>
</evidence>
<gene>
    <name evidence="16" type="primary">serB</name>
    <name evidence="16" type="ORF">ETD83_35080</name>
</gene>
<dbReference type="OrthoDB" id="9792539at2"/>
<dbReference type="EMBL" id="VCKW01000283">
    <property type="protein sequence ID" value="TMQ90525.1"/>
    <property type="molecule type" value="Genomic_DNA"/>
</dbReference>
<dbReference type="InterPro" id="IPR004469">
    <property type="entry name" value="PSP"/>
</dbReference>
<comment type="similarity">
    <text evidence="3">Belongs to the HAD-like hydrolase superfamily. SerB family.</text>
</comment>
<comment type="caution">
    <text evidence="16">The sequence shown here is derived from an EMBL/GenBank/DDBJ whole genome shotgun (WGS) entry which is preliminary data.</text>
</comment>
<evidence type="ECO:0000256" key="11">
    <source>
        <dbReference type="ARBA" id="ARBA00048138"/>
    </source>
</evidence>
<dbReference type="EC" id="3.1.3.3" evidence="4"/>
<evidence type="ECO:0000256" key="8">
    <source>
        <dbReference type="ARBA" id="ARBA00022842"/>
    </source>
</evidence>
<dbReference type="Pfam" id="PF12710">
    <property type="entry name" value="HAD"/>
    <property type="match status" value="1"/>
</dbReference>
<dbReference type="Proteomes" id="UP000309174">
    <property type="component" value="Unassembled WGS sequence"/>
</dbReference>
<feature type="domain" description="ACT" evidence="15">
    <location>
        <begin position="10"/>
        <end position="96"/>
    </location>
</feature>
<proteinExistence type="inferred from homology"/>
<dbReference type="SFLD" id="SFLDG01137">
    <property type="entry name" value="C1.6.1:_Phosphoserine_Phosphat"/>
    <property type="match status" value="1"/>
</dbReference>
<evidence type="ECO:0000313" key="16">
    <source>
        <dbReference type="EMBL" id="TMQ90525.1"/>
    </source>
</evidence>
<dbReference type="PROSITE" id="PS51671">
    <property type="entry name" value="ACT"/>
    <property type="match status" value="1"/>
</dbReference>
<evidence type="ECO:0000256" key="1">
    <source>
        <dbReference type="ARBA" id="ARBA00001946"/>
    </source>
</evidence>
<dbReference type="CDD" id="cd04870">
    <property type="entry name" value="ACT_PSP_1"/>
    <property type="match status" value="1"/>
</dbReference>
<dbReference type="RefSeq" id="WP_138649509.1">
    <property type="nucleotide sequence ID" value="NZ_VCKW01000283.1"/>
</dbReference>
<dbReference type="PANTHER" id="PTHR43344:SF2">
    <property type="entry name" value="PHOSPHOSERINE PHOSPHATASE"/>
    <property type="match status" value="1"/>
</dbReference>
<evidence type="ECO:0000256" key="10">
    <source>
        <dbReference type="ARBA" id="ARBA00031693"/>
    </source>
</evidence>
<keyword evidence="8" id="KW-0460">Magnesium</keyword>
<dbReference type="PANTHER" id="PTHR43344">
    <property type="entry name" value="PHOSPHOSERINE PHOSPHATASE"/>
    <property type="match status" value="1"/>
</dbReference>
<evidence type="ECO:0000313" key="17">
    <source>
        <dbReference type="Proteomes" id="UP000309174"/>
    </source>
</evidence>
<dbReference type="Gene3D" id="3.40.50.1000">
    <property type="entry name" value="HAD superfamily/HAD-like"/>
    <property type="match status" value="1"/>
</dbReference>
<evidence type="ECO:0000256" key="13">
    <source>
        <dbReference type="PIRSR" id="PIRSR604469-1"/>
    </source>
</evidence>
<keyword evidence="9" id="KW-0718">Serine biosynthesis</keyword>
<dbReference type="AlphaFoldDB" id="A0A5C4J4K9"/>
<dbReference type="Pfam" id="PF13740">
    <property type="entry name" value="ACT_6"/>
    <property type="match status" value="1"/>
</dbReference>
<dbReference type="NCBIfam" id="TIGR00338">
    <property type="entry name" value="serB"/>
    <property type="match status" value="1"/>
</dbReference>
<dbReference type="InterPro" id="IPR002912">
    <property type="entry name" value="ACT_dom"/>
</dbReference>
<evidence type="ECO:0000256" key="5">
    <source>
        <dbReference type="ARBA" id="ARBA00022605"/>
    </source>
</evidence>
<evidence type="ECO:0000256" key="14">
    <source>
        <dbReference type="SAM" id="MobiDB-lite"/>
    </source>
</evidence>
<dbReference type="InterPro" id="IPR049148">
    <property type="entry name" value="PSP_ACT"/>
</dbReference>
<dbReference type="GO" id="GO:0000287">
    <property type="term" value="F:magnesium ion binding"/>
    <property type="evidence" value="ECO:0007669"/>
    <property type="project" value="TreeGrafter"/>
</dbReference>
<accession>A0A5C4J4K9</accession>
<dbReference type="NCBIfam" id="TIGR01488">
    <property type="entry name" value="HAD-SF-IB"/>
    <property type="match status" value="1"/>
</dbReference>
<evidence type="ECO:0000256" key="2">
    <source>
        <dbReference type="ARBA" id="ARBA00005135"/>
    </source>
</evidence>
<dbReference type="SFLD" id="SFLDG01136">
    <property type="entry name" value="C1.6:_Phosphoserine_Phosphatas"/>
    <property type="match status" value="1"/>
</dbReference>